<dbReference type="EMBL" id="UYRT01096594">
    <property type="protein sequence ID" value="VDN40863.1"/>
    <property type="molecule type" value="Genomic_DNA"/>
</dbReference>
<dbReference type="Pfam" id="PF04870">
    <property type="entry name" value="Moulting_cycle"/>
    <property type="match status" value="1"/>
</dbReference>
<dbReference type="InterPro" id="IPR006954">
    <property type="entry name" value="Mlt-10-like"/>
</dbReference>
<reference evidence="3" key="1">
    <citation type="submission" date="2016-06" db="UniProtKB">
        <authorList>
            <consortium name="WormBaseParasite"/>
        </authorList>
    </citation>
    <scope>IDENTIFICATION</scope>
</reference>
<dbReference type="Proteomes" id="UP000271098">
    <property type="component" value="Unassembled WGS sequence"/>
</dbReference>
<gene>
    <name evidence="1" type="ORF">GPUH_LOCUS23017</name>
</gene>
<name>A0A183EPX9_9BILA</name>
<reference evidence="1 2" key="2">
    <citation type="submission" date="2018-11" db="EMBL/GenBank/DDBJ databases">
        <authorList>
            <consortium name="Pathogen Informatics"/>
        </authorList>
    </citation>
    <scope>NUCLEOTIDE SEQUENCE [LARGE SCALE GENOMIC DNA]</scope>
</reference>
<dbReference type="AlphaFoldDB" id="A0A183EPX9"/>
<dbReference type="OrthoDB" id="5917548at2759"/>
<evidence type="ECO:0000313" key="3">
    <source>
        <dbReference type="WBParaSite" id="GPUH_0002304801-mRNA-1"/>
    </source>
</evidence>
<evidence type="ECO:0000313" key="2">
    <source>
        <dbReference type="Proteomes" id="UP000271098"/>
    </source>
</evidence>
<organism evidence="3">
    <name type="scientific">Gongylonema pulchrum</name>
    <dbReference type="NCBI Taxonomy" id="637853"/>
    <lineage>
        <taxon>Eukaryota</taxon>
        <taxon>Metazoa</taxon>
        <taxon>Ecdysozoa</taxon>
        <taxon>Nematoda</taxon>
        <taxon>Chromadorea</taxon>
        <taxon>Rhabditida</taxon>
        <taxon>Spirurina</taxon>
        <taxon>Spiruromorpha</taxon>
        <taxon>Spiruroidea</taxon>
        <taxon>Gongylonematidae</taxon>
        <taxon>Gongylonema</taxon>
    </lineage>
</organism>
<keyword evidence="2" id="KW-1185">Reference proteome</keyword>
<accession>A0A183EPX9</accession>
<proteinExistence type="predicted"/>
<evidence type="ECO:0000313" key="1">
    <source>
        <dbReference type="EMBL" id="VDN40863.1"/>
    </source>
</evidence>
<protein>
    <submittedName>
        <fullName evidence="3">Oligopeptidase A</fullName>
    </submittedName>
</protein>
<dbReference type="WBParaSite" id="GPUH_0002304801-mRNA-1">
    <property type="protein sequence ID" value="GPUH_0002304801-mRNA-1"/>
    <property type="gene ID" value="GPUH_0002304801"/>
</dbReference>
<sequence>MLSPSLLSLHDQGDYEEKLTSVPRLLKTLIGEEEYADWLNFVAETSGAADSIQRVEKQLSETDLPAAWTTMPRGIDGQPLYFTKQNISELDAKQNDT</sequence>